<evidence type="ECO:0000313" key="2">
    <source>
        <dbReference type="Proteomes" id="UP000533639"/>
    </source>
</evidence>
<keyword evidence="2" id="KW-1185">Reference proteome</keyword>
<evidence type="ECO:0008006" key="3">
    <source>
        <dbReference type="Google" id="ProtNLM"/>
    </source>
</evidence>
<dbReference type="RefSeq" id="WP_256635147.1">
    <property type="nucleotide sequence ID" value="NZ_CP100437.1"/>
</dbReference>
<protein>
    <recommendedName>
        <fullName evidence="3">Antitoxin component YwqK of the YwqJK toxin-antitoxin module</fullName>
    </recommendedName>
</protein>
<dbReference type="SUPFAM" id="SSF82185">
    <property type="entry name" value="Histone H3 K4-specific methyltransferase SET7/9 N-terminal domain"/>
    <property type="match status" value="1"/>
</dbReference>
<sequence>MIKNNQFHIIKASLLFLLLSVSCKKEPERWKEKHIIYKDSLYKIPLDTILVFEKDSNFIKKDGYYKIFYVYHTSDYFIGRIKYHKKVGLWKYYHSNALEGEDNYNDKGELDGFQMVYDHITGKFISVYHFVNGEQEGIQKEYHPENNTLARVYTLYKSSYYRGEYICYNLNGKIIYQENFGKDGTGYYKEFSNDSLYREGAILKDRYVGMHTEHVRFYEGLPLTIQTFNNQKGDLYMVKKFGNLYIYKTKGDSMVYYYSKNKTKRVTFLKGKIIKKEQYKDTIWP</sequence>
<proteinExistence type="predicted"/>
<dbReference type="PROSITE" id="PS51257">
    <property type="entry name" value="PROKAR_LIPOPROTEIN"/>
    <property type="match status" value="1"/>
</dbReference>
<evidence type="ECO:0000313" key="1">
    <source>
        <dbReference type="EMBL" id="CAC9972993.1"/>
    </source>
</evidence>
<accession>A0A9N8P0G9</accession>
<dbReference type="Proteomes" id="UP000533639">
    <property type="component" value="Unassembled WGS sequence"/>
</dbReference>
<organism evidence="1 2">
    <name type="scientific">Flavobacterium panici</name>
    <dbReference type="NCBI Taxonomy" id="2654843"/>
    <lineage>
        <taxon>Bacteria</taxon>
        <taxon>Pseudomonadati</taxon>
        <taxon>Bacteroidota</taxon>
        <taxon>Flavobacteriia</taxon>
        <taxon>Flavobacteriales</taxon>
        <taxon>Flavobacteriaceae</taxon>
        <taxon>Flavobacterium</taxon>
    </lineage>
</organism>
<gene>
    <name evidence="1" type="ORF">FLAPXU55_00672</name>
</gene>
<name>A0A9N8P0G9_9FLAO</name>
<dbReference type="AlphaFoldDB" id="A0A9N8P0G9"/>
<dbReference type="EMBL" id="CAIJDE010000029">
    <property type="protein sequence ID" value="CAC9972993.1"/>
    <property type="molecule type" value="Genomic_DNA"/>
</dbReference>
<comment type="caution">
    <text evidence="1">The sequence shown here is derived from an EMBL/GenBank/DDBJ whole genome shotgun (WGS) entry which is preliminary data.</text>
</comment>
<reference evidence="1 2" key="1">
    <citation type="submission" date="2020-06" db="EMBL/GenBank/DDBJ databases">
        <authorList>
            <person name="Criscuolo A."/>
        </authorList>
    </citation>
    <scope>NUCLEOTIDE SEQUENCE [LARGE SCALE GENOMIC DNA]</scope>
    <source>
        <strain evidence="1">PXU-55</strain>
    </source>
</reference>